<keyword evidence="7" id="KW-0503">Monooxygenase</keyword>
<dbReference type="PRINTS" id="PR00463">
    <property type="entry name" value="EP450I"/>
</dbReference>
<feature type="binding site" description="axial binding residue" evidence="6">
    <location>
        <position position="437"/>
    </location>
    <ligand>
        <name>heme</name>
        <dbReference type="ChEBI" id="CHEBI:30413"/>
    </ligand>
    <ligandPart>
        <name>Fe</name>
        <dbReference type="ChEBI" id="CHEBI:18248"/>
    </ligandPart>
</feature>
<dbReference type="PRINTS" id="PR00385">
    <property type="entry name" value="P450"/>
</dbReference>
<evidence type="ECO:0000256" key="3">
    <source>
        <dbReference type="ARBA" id="ARBA00022723"/>
    </source>
</evidence>
<dbReference type="InterPro" id="IPR002401">
    <property type="entry name" value="Cyt_P450_E_grp-I"/>
</dbReference>
<comment type="caution">
    <text evidence="9">The sequence shown here is derived from an EMBL/GenBank/DDBJ whole genome shotgun (WGS) entry which is preliminary data.</text>
</comment>
<evidence type="ECO:0000256" key="6">
    <source>
        <dbReference type="PIRSR" id="PIRSR602401-1"/>
    </source>
</evidence>
<evidence type="ECO:0000256" key="8">
    <source>
        <dbReference type="SAM" id="Phobius"/>
    </source>
</evidence>
<evidence type="ECO:0000313" key="10">
    <source>
        <dbReference type="Proteomes" id="UP001310890"/>
    </source>
</evidence>
<evidence type="ECO:0000256" key="5">
    <source>
        <dbReference type="ARBA" id="ARBA00023004"/>
    </source>
</evidence>
<evidence type="ECO:0000256" key="7">
    <source>
        <dbReference type="RuleBase" id="RU000461"/>
    </source>
</evidence>
<dbReference type="AlphaFoldDB" id="A0AAN7T8Z7"/>
<dbReference type="InterPro" id="IPR001128">
    <property type="entry name" value="Cyt_P450"/>
</dbReference>
<dbReference type="SUPFAM" id="SSF48264">
    <property type="entry name" value="Cytochrome P450"/>
    <property type="match status" value="1"/>
</dbReference>
<evidence type="ECO:0000256" key="2">
    <source>
        <dbReference type="ARBA" id="ARBA00010617"/>
    </source>
</evidence>
<dbReference type="PANTHER" id="PTHR24305:SF96">
    <property type="entry name" value="CYTOCHROME P450 MONOOXYGENASE STCB-RELATED"/>
    <property type="match status" value="1"/>
</dbReference>
<dbReference type="EMBL" id="JAVRRL010000130">
    <property type="protein sequence ID" value="KAK5107264.1"/>
    <property type="molecule type" value="Genomic_DNA"/>
</dbReference>
<name>A0AAN7T8Z7_9PEZI</name>
<dbReference type="GO" id="GO:0004497">
    <property type="term" value="F:monooxygenase activity"/>
    <property type="evidence" value="ECO:0007669"/>
    <property type="project" value="UniProtKB-KW"/>
</dbReference>
<reference evidence="9" key="1">
    <citation type="submission" date="2023-08" db="EMBL/GenBank/DDBJ databases">
        <title>Black Yeasts Isolated from many extreme environments.</title>
        <authorList>
            <person name="Coleine C."/>
            <person name="Stajich J.E."/>
            <person name="Selbmann L."/>
        </authorList>
    </citation>
    <scope>NUCLEOTIDE SEQUENCE</scope>
    <source>
        <strain evidence="9">CCFEE 5401</strain>
    </source>
</reference>
<proteinExistence type="inferred from homology"/>
<gene>
    <name evidence="9" type="ORF">LTR62_001580</name>
</gene>
<dbReference type="GO" id="GO:0005506">
    <property type="term" value="F:iron ion binding"/>
    <property type="evidence" value="ECO:0007669"/>
    <property type="project" value="InterPro"/>
</dbReference>
<dbReference type="GO" id="GO:0016705">
    <property type="term" value="F:oxidoreductase activity, acting on paired donors, with incorporation or reduction of molecular oxygen"/>
    <property type="evidence" value="ECO:0007669"/>
    <property type="project" value="InterPro"/>
</dbReference>
<protein>
    <recommendedName>
        <fullName evidence="11">Cytochrome P450</fullName>
    </recommendedName>
</protein>
<keyword evidence="6 7" id="KW-0349">Heme</keyword>
<dbReference type="CDD" id="cd11059">
    <property type="entry name" value="CYP_fungal"/>
    <property type="match status" value="1"/>
</dbReference>
<keyword evidence="8" id="KW-0812">Transmembrane</keyword>
<comment type="cofactor">
    <cofactor evidence="1 6">
        <name>heme</name>
        <dbReference type="ChEBI" id="CHEBI:30413"/>
    </cofactor>
</comment>
<dbReference type="Pfam" id="PF00067">
    <property type="entry name" value="p450"/>
    <property type="match status" value="1"/>
</dbReference>
<dbReference type="PANTHER" id="PTHR24305">
    <property type="entry name" value="CYTOCHROME P450"/>
    <property type="match status" value="1"/>
</dbReference>
<dbReference type="InterPro" id="IPR017972">
    <property type="entry name" value="Cyt_P450_CS"/>
</dbReference>
<dbReference type="GO" id="GO:0020037">
    <property type="term" value="F:heme binding"/>
    <property type="evidence" value="ECO:0007669"/>
    <property type="project" value="InterPro"/>
</dbReference>
<keyword evidence="8" id="KW-1133">Transmembrane helix</keyword>
<feature type="transmembrane region" description="Helical" evidence="8">
    <location>
        <begin position="12"/>
        <end position="31"/>
    </location>
</feature>
<evidence type="ECO:0000256" key="1">
    <source>
        <dbReference type="ARBA" id="ARBA00001971"/>
    </source>
</evidence>
<sequence length="496" mass="55655">MESSSSNPQPHSLLTLVIAIVLLVFVSYKAYTIAICPLAHVPGPFISRCTNLRLKYAILRGNRVCYIHSLHQRYGPVVRVAPNEVALNDASAAKTIYKMGSPFMKTRFYSIFTGQRTTNLFSTCDAHWHGQHRRLTSANFSEQSVRLMEPYVAKNVQLAAQRIHDEATRDGFVDVLKWFMFMATDVIGEASFGESFRMLETGKKDQYIADLEDLAAMGIVRVELESIINLMAKLPFGPAKKFPRIAARMNKYSDESIQRYWRRYSADPENVKPTLLTKEYALAENGVLPAEQLVHDARGYIIAGTDTTAITATYAVWELARHLEVQAALCGEVAGLPVDFNNDDLKTLPVLNQVLQETLRLHSAVGQGLPRAVPEGGADFGAYHLVGGTVVGVQAYSMHRDPAIWREPERFDPSRWENPSKAMLENFYPFGGGGRVCVGMHFAKLELRHALANFYRTFEVGVKPAYVQGFSDWEMEPLSWFLEPPRGNRCLVASRK</sequence>
<evidence type="ECO:0000256" key="4">
    <source>
        <dbReference type="ARBA" id="ARBA00023002"/>
    </source>
</evidence>
<dbReference type="PROSITE" id="PS00086">
    <property type="entry name" value="CYTOCHROME_P450"/>
    <property type="match status" value="1"/>
</dbReference>
<keyword evidence="5 6" id="KW-0408">Iron</keyword>
<keyword evidence="8" id="KW-0472">Membrane</keyword>
<dbReference type="Proteomes" id="UP001310890">
    <property type="component" value="Unassembled WGS sequence"/>
</dbReference>
<evidence type="ECO:0008006" key="11">
    <source>
        <dbReference type="Google" id="ProtNLM"/>
    </source>
</evidence>
<accession>A0AAN7T8Z7</accession>
<dbReference type="Gene3D" id="1.10.630.10">
    <property type="entry name" value="Cytochrome P450"/>
    <property type="match status" value="1"/>
</dbReference>
<dbReference type="InterPro" id="IPR050121">
    <property type="entry name" value="Cytochrome_P450_monoxygenase"/>
</dbReference>
<organism evidence="9 10">
    <name type="scientific">Meristemomyces frigidus</name>
    <dbReference type="NCBI Taxonomy" id="1508187"/>
    <lineage>
        <taxon>Eukaryota</taxon>
        <taxon>Fungi</taxon>
        <taxon>Dikarya</taxon>
        <taxon>Ascomycota</taxon>
        <taxon>Pezizomycotina</taxon>
        <taxon>Dothideomycetes</taxon>
        <taxon>Dothideomycetidae</taxon>
        <taxon>Mycosphaerellales</taxon>
        <taxon>Teratosphaeriaceae</taxon>
        <taxon>Meristemomyces</taxon>
    </lineage>
</organism>
<evidence type="ECO:0000313" key="9">
    <source>
        <dbReference type="EMBL" id="KAK5107264.1"/>
    </source>
</evidence>
<dbReference type="InterPro" id="IPR036396">
    <property type="entry name" value="Cyt_P450_sf"/>
</dbReference>
<keyword evidence="4 7" id="KW-0560">Oxidoreductase</keyword>
<keyword evidence="3 6" id="KW-0479">Metal-binding</keyword>
<comment type="similarity">
    <text evidence="2 7">Belongs to the cytochrome P450 family.</text>
</comment>